<dbReference type="Proteomes" id="UP000545286">
    <property type="component" value="Unassembled WGS sequence"/>
</dbReference>
<accession>A0A7W4ULP5</accession>
<keyword evidence="1" id="KW-0472">Membrane</keyword>
<organism evidence="2 3">
    <name type="scientific">Pseudoclavibacter helvolus</name>
    <dbReference type="NCBI Taxonomy" id="255205"/>
    <lineage>
        <taxon>Bacteria</taxon>
        <taxon>Bacillati</taxon>
        <taxon>Actinomycetota</taxon>
        <taxon>Actinomycetes</taxon>
        <taxon>Micrococcales</taxon>
        <taxon>Microbacteriaceae</taxon>
        <taxon>Pseudoclavibacter</taxon>
    </lineage>
</organism>
<dbReference type="EMBL" id="JACHWJ010000001">
    <property type="protein sequence ID" value="MBB2956279.1"/>
    <property type="molecule type" value="Genomic_DNA"/>
</dbReference>
<dbReference type="AlphaFoldDB" id="A0A7W4ULP5"/>
<evidence type="ECO:0000256" key="1">
    <source>
        <dbReference type="SAM" id="Phobius"/>
    </source>
</evidence>
<sequence length="156" mass="16499">METTPERPRGMLARTTVTVLLLLGILLGLASVHALVTHSLHETAHSHTLVSEPAGHAPSAAQAGHVAAIDGLQYGEQRSVVPVMPCDDCLMGPAGVMVALCAFLLLTVAAAAVLFRHLSTGTDRTMATAWPPRGPTPRAEFHVFRIPLTVLTVCRI</sequence>
<protein>
    <submittedName>
        <fullName evidence="2">Uncharacterized protein</fullName>
    </submittedName>
</protein>
<dbReference type="RefSeq" id="WP_183622715.1">
    <property type="nucleotide sequence ID" value="NZ_JACHWJ010000001.1"/>
</dbReference>
<keyword evidence="1" id="KW-1133">Transmembrane helix</keyword>
<name>A0A7W4ULP5_9MICO</name>
<keyword evidence="3" id="KW-1185">Reference proteome</keyword>
<comment type="caution">
    <text evidence="2">The sequence shown here is derived from an EMBL/GenBank/DDBJ whole genome shotgun (WGS) entry which is preliminary data.</text>
</comment>
<evidence type="ECO:0000313" key="3">
    <source>
        <dbReference type="Proteomes" id="UP000545286"/>
    </source>
</evidence>
<proteinExistence type="predicted"/>
<reference evidence="2 3" key="1">
    <citation type="submission" date="2020-08" db="EMBL/GenBank/DDBJ databases">
        <title>Sequencing the genomes of 1000 actinobacteria strains.</title>
        <authorList>
            <person name="Klenk H.-P."/>
        </authorList>
    </citation>
    <scope>NUCLEOTIDE SEQUENCE [LARGE SCALE GENOMIC DNA]</scope>
    <source>
        <strain evidence="2 3">DSM 20419</strain>
    </source>
</reference>
<evidence type="ECO:0000313" key="2">
    <source>
        <dbReference type="EMBL" id="MBB2956279.1"/>
    </source>
</evidence>
<keyword evidence="1" id="KW-0812">Transmembrane</keyword>
<gene>
    <name evidence="2" type="ORF">FHX72_000391</name>
</gene>
<feature type="transmembrane region" description="Helical" evidence="1">
    <location>
        <begin position="94"/>
        <end position="115"/>
    </location>
</feature>